<evidence type="ECO:0000256" key="1">
    <source>
        <dbReference type="ARBA" id="ARBA00022723"/>
    </source>
</evidence>
<protein>
    <submittedName>
        <fullName evidence="3">Putative ribosomally synthesized peptide</fullName>
    </submittedName>
</protein>
<name>A0A3D9IMQ2_9BACL</name>
<dbReference type="Proteomes" id="UP000256977">
    <property type="component" value="Unassembled WGS sequence"/>
</dbReference>
<organism evidence="3 4">
    <name type="scientific">Cohnella phaseoli</name>
    <dbReference type="NCBI Taxonomy" id="456490"/>
    <lineage>
        <taxon>Bacteria</taxon>
        <taxon>Bacillati</taxon>
        <taxon>Bacillota</taxon>
        <taxon>Bacilli</taxon>
        <taxon>Bacillales</taxon>
        <taxon>Paenibacillaceae</taxon>
        <taxon>Cohnella</taxon>
    </lineage>
</organism>
<dbReference type="EMBL" id="QRDZ01000027">
    <property type="protein sequence ID" value="RED62988.1"/>
    <property type="molecule type" value="Genomic_DNA"/>
</dbReference>
<evidence type="ECO:0000313" key="4">
    <source>
        <dbReference type="Proteomes" id="UP000256977"/>
    </source>
</evidence>
<gene>
    <name evidence="3" type="ORF">DFP98_12790</name>
</gene>
<keyword evidence="4" id="KW-1185">Reference proteome</keyword>
<dbReference type="Gene3D" id="3.90.330.10">
    <property type="entry name" value="Nitrile hydratase alpha /Thiocyanate hydrolase gamma"/>
    <property type="match status" value="1"/>
</dbReference>
<evidence type="ECO:0000313" key="3">
    <source>
        <dbReference type="EMBL" id="RED62988.1"/>
    </source>
</evidence>
<feature type="domain" description="Nitrile hydratase alpha/Thiocyanate hydrolase gamma" evidence="2">
    <location>
        <begin position="23"/>
        <end position="74"/>
    </location>
</feature>
<dbReference type="InterPro" id="IPR004232">
    <property type="entry name" value="CN_Hdrtase_a/SCN_Hdrlase_g"/>
</dbReference>
<dbReference type="Pfam" id="PF02979">
    <property type="entry name" value="NHase_alpha"/>
    <property type="match status" value="1"/>
</dbReference>
<dbReference type="InterPro" id="IPR022513">
    <property type="entry name" value="TOMM_pelo"/>
</dbReference>
<dbReference type="GO" id="GO:0003824">
    <property type="term" value="F:catalytic activity"/>
    <property type="evidence" value="ECO:0007669"/>
    <property type="project" value="InterPro"/>
</dbReference>
<dbReference type="SUPFAM" id="SSF56209">
    <property type="entry name" value="Nitrile hydratase alpha chain"/>
    <property type="match status" value="1"/>
</dbReference>
<evidence type="ECO:0000259" key="2">
    <source>
        <dbReference type="Pfam" id="PF02979"/>
    </source>
</evidence>
<reference evidence="3 4" key="1">
    <citation type="submission" date="2018-07" db="EMBL/GenBank/DDBJ databases">
        <title>Genomic Encyclopedia of Type Strains, Phase III (KMG-III): the genomes of soil and plant-associated and newly described type strains.</title>
        <authorList>
            <person name="Whitman W."/>
        </authorList>
    </citation>
    <scope>NUCLEOTIDE SEQUENCE [LARGE SCALE GENOMIC DNA]</scope>
    <source>
        <strain evidence="3 4">CECT 7287</strain>
    </source>
</reference>
<dbReference type="InterPro" id="IPR036648">
    <property type="entry name" value="CN_Hdrase_a/SCN_Hdrase_g_sf"/>
</dbReference>
<dbReference type="GO" id="GO:0046914">
    <property type="term" value="F:transition metal ion binding"/>
    <property type="evidence" value="ECO:0007669"/>
    <property type="project" value="InterPro"/>
</dbReference>
<dbReference type="AlphaFoldDB" id="A0A3D9IMQ2"/>
<accession>A0A3D9IMQ2</accession>
<keyword evidence="1" id="KW-0479">Metal-binding</keyword>
<proteinExistence type="predicted"/>
<dbReference type="NCBIfam" id="TIGR03793">
    <property type="entry name" value="leader_NHLP"/>
    <property type="match status" value="1"/>
</dbReference>
<sequence length="93" mass="10247">MMKIGLTTFWEGRALMSLESLKVQIIKKAWEDPAFKTSLLSEPKEAIKAAFGIDIPAGIDLKVVEETASQYFLVLPPNPEDVDGGDPSVNIVW</sequence>
<comment type="caution">
    <text evidence="3">The sequence shown here is derived from an EMBL/GenBank/DDBJ whole genome shotgun (WGS) entry which is preliminary data.</text>
</comment>